<evidence type="ECO:0000313" key="2">
    <source>
        <dbReference type="Proteomes" id="UP001458880"/>
    </source>
</evidence>
<gene>
    <name evidence="1" type="ORF">QE152_g40912</name>
</gene>
<name>A0AAW1HF44_POPJA</name>
<evidence type="ECO:0000313" key="1">
    <source>
        <dbReference type="EMBL" id="KAK9674715.1"/>
    </source>
</evidence>
<accession>A0AAW1HF44</accession>
<dbReference type="Proteomes" id="UP001458880">
    <property type="component" value="Unassembled WGS sequence"/>
</dbReference>
<dbReference type="PANTHER" id="PTHR34614">
    <property type="match status" value="1"/>
</dbReference>
<protein>
    <submittedName>
        <fullName evidence="1">Uncharacterized protein</fullName>
    </submittedName>
</protein>
<sequence length="282" mass="32732">MEQTSSGAAIYETLALSAIRQSNIPTERLHADTTTISFYGEYDMDLSVLSETEKEEYLAIERGYNKDGRPQCNQVVVGQIMNEAGIPISCEADVEEELKRFHKRKCMKRYECICKTEKEIIEKWPRGRRGANTRPEKEERYHILVTQIRPKEKEYEEFLKKESCIVLISNAPDRYSNGELVQTYKGQQVVENSFRELKSPSMASVGSCKKGRDACHKGYCQHCGKYEPRAKVRHVNKKKIYNEKVGRDACHKGYCQHCGKYEPRAKVRHVNKKKIYNEKVYL</sequence>
<dbReference type="EMBL" id="JASPKY010001612">
    <property type="protein sequence ID" value="KAK9674715.1"/>
    <property type="molecule type" value="Genomic_DNA"/>
</dbReference>
<proteinExistence type="predicted"/>
<comment type="caution">
    <text evidence="1">The sequence shown here is derived from an EMBL/GenBank/DDBJ whole genome shotgun (WGS) entry which is preliminary data.</text>
</comment>
<reference evidence="1 2" key="1">
    <citation type="journal article" date="2024" name="BMC Genomics">
        <title>De novo assembly and annotation of Popillia japonica's genome with initial clues to its potential as an invasive pest.</title>
        <authorList>
            <person name="Cucini C."/>
            <person name="Boschi S."/>
            <person name="Funari R."/>
            <person name="Cardaioli E."/>
            <person name="Iannotti N."/>
            <person name="Marturano G."/>
            <person name="Paoli F."/>
            <person name="Bruttini M."/>
            <person name="Carapelli A."/>
            <person name="Frati F."/>
            <person name="Nardi F."/>
        </authorList>
    </citation>
    <scope>NUCLEOTIDE SEQUENCE [LARGE SCALE GENOMIC DNA]</scope>
    <source>
        <strain evidence="1">DMR45628</strain>
    </source>
</reference>
<dbReference type="AlphaFoldDB" id="A0AAW1HF44"/>
<dbReference type="PANTHER" id="PTHR34614:SF2">
    <property type="entry name" value="TRANSPOSASE IS4-LIKE DOMAIN-CONTAINING PROTEIN"/>
    <property type="match status" value="1"/>
</dbReference>
<organism evidence="1 2">
    <name type="scientific">Popillia japonica</name>
    <name type="common">Japanese beetle</name>
    <dbReference type="NCBI Taxonomy" id="7064"/>
    <lineage>
        <taxon>Eukaryota</taxon>
        <taxon>Metazoa</taxon>
        <taxon>Ecdysozoa</taxon>
        <taxon>Arthropoda</taxon>
        <taxon>Hexapoda</taxon>
        <taxon>Insecta</taxon>
        <taxon>Pterygota</taxon>
        <taxon>Neoptera</taxon>
        <taxon>Endopterygota</taxon>
        <taxon>Coleoptera</taxon>
        <taxon>Polyphaga</taxon>
        <taxon>Scarabaeiformia</taxon>
        <taxon>Scarabaeidae</taxon>
        <taxon>Rutelinae</taxon>
        <taxon>Popillia</taxon>
    </lineage>
</organism>
<keyword evidence="2" id="KW-1185">Reference proteome</keyword>